<reference evidence="2" key="1">
    <citation type="journal article" date="2014" name="Int. J. Syst. Evol. Microbiol.">
        <title>Complete genome sequence of Corynebacterium casei LMG S-19264T (=DSM 44701T), isolated from a smear-ripened cheese.</title>
        <authorList>
            <consortium name="US DOE Joint Genome Institute (JGI-PGF)"/>
            <person name="Walter F."/>
            <person name="Albersmeier A."/>
            <person name="Kalinowski J."/>
            <person name="Ruckert C."/>
        </authorList>
    </citation>
    <scope>NUCLEOTIDE SEQUENCE</scope>
    <source>
        <strain evidence="2">KCTC 12988</strain>
    </source>
</reference>
<evidence type="ECO:0008006" key="4">
    <source>
        <dbReference type="Google" id="ProtNLM"/>
    </source>
</evidence>
<dbReference type="AlphaFoldDB" id="A0A918TT70"/>
<proteinExistence type="predicted"/>
<keyword evidence="3" id="KW-1185">Reference proteome</keyword>
<keyword evidence="1" id="KW-0732">Signal</keyword>
<name>A0A918TT70_9BACT</name>
<dbReference type="Proteomes" id="UP000644507">
    <property type="component" value="Unassembled WGS sequence"/>
</dbReference>
<evidence type="ECO:0000313" key="2">
    <source>
        <dbReference type="EMBL" id="GHC60076.1"/>
    </source>
</evidence>
<feature type="signal peptide" evidence="1">
    <location>
        <begin position="1"/>
        <end position="17"/>
    </location>
</feature>
<organism evidence="2 3">
    <name type="scientific">Roseibacillus persicicus</name>
    <dbReference type="NCBI Taxonomy" id="454148"/>
    <lineage>
        <taxon>Bacteria</taxon>
        <taxon>Pseudomonadati</taxon>
        <taxon>Verrucomicrobiota</taxon>
        <taxon>Verrucomicrobiia</taxon>
        <taxon>Verrucomicrobiales</taxon>
        <taxon>Verrucomicrobiaceae</taxon>
        <taxon>Roseibacillus</taxon>
    </lineage>
</organism>
<gene>
    <name evidence="2" type="ORF">GCM10007100_29120</name>
</gene>
<dbReference type="PROSITE" id="PS51257">
    <property type="entry name" value="PROKAR_LIPOPROTEIN"/>
    <property type="match status" value="1"/>
</dbReference>
<sequence>MKFLILLGAMLALCACAPQSNTSPSQDPFDGDFIADERPPHDEEDLRELLLTLPVWDIPPERIVAWMDENGSVTGDTLVVHGDGAQVMLRLRRLAEPDHYELRLGSEDWPEGGLYHYTLQRVSNKWPKGWKILTRD</sequence>
<evidence type="ECO:0000313" key="3">
    <source>
        <dbReference type="Proteomes" id="UP000644507"/>
    </source>
</evidence>
<feature type="chain" id="PRO_5036997453" description="Lipoprotein" evidence="1">
    <location>
        <begin position="18"/>
        <end position="136"/>
    </location>
</feature>
<accession>A0A918TT70</accession>
<dbReference type="EMBL" id="BMXI01000013">
    <property type="protein sequence ID" value="GHC60076.1"/>
    <property type="molecule type" value="Genomic_DNA"/>
</dbReference>
<protein>
    <recommendedName>
        <fullName evidence="4">Lipoprotein</fullName>
    </recommendedName>
</protein>
<dbReference type="RefSeq" id="WP_189571316.1">
    <property type="nucleotide sequence ID" value="NZ_BMXI01000013.1"/>
</dbReference>
<evidence type="ECO:0000256" key="1">
    <source>
        <dbReference type="SAM" id="SignalP"/>
    </source>
</evidence>
<comment type="caution">
    <text evidence="2">The sequence shown here is derived from an EMBL/GenBank/DDBJ whole genome shotgun (WGS) entry which is preliminary data.</text>
</comment>
<reference evidence="2" key="2">
    <citation type="submission" date="2020-09" db="EMBL/GenBank/DDBJ databases">
        <authorList>
            <person name="Sun Q."/>
            <person name="Kim S."/>
        </authorList>
    </citation>
    <scope>NUCLEOTIDE SEQUENCE</scope>
    <source>
        <strain evidence="2">KCTC 12988</strain>
    </source>
</reference>